<dbReference type="Pfam" id="PF04205">
    <property type="entry name" value="FMN_bind"/>
    <property type="match status" value="1"/>
</dbReference>
<dbReference type="InterPro" id="IPR007329">
    <property type="entry name" value="FMN-bd"/>
</dbReference>
<dbReference type="GO" id="GO:0010181">
    <property type="term" value="F:FMN binding"/>
    <property type="evidence" value="ECO:0007669"/>
    <property type="project" value="InterPro"/>
</dbReference>
<protein>
    <submittedName>
        <fullName evidence="2">FMN-binding protein</fullName>
    </submittedName>
</protein>
<dbReference type="RefSeq" id="WP_172989523.1">
    <property type="nucleotide sequence ID" value="NZ_CP054038.1"/>
</dbReference>
<dbReference type="SMART" id="SM00900">
    <property type="entry name" value="FMN_bind"/>
    <property type="match status" value="1"/>
</dbReference>
<evidence type="ECO:0000313" key="3">
    <source>
        <dbReference type="Proteomes" id="UP000502498"/>
    </source>
</evidence>
<evidence type="ECO:0000259" key="1">
    <source>
        <dbReference type="SMART" id="SM00900"/>
    </source>
</evidence>
<dbReference type="GO" id="GO:0016020">
    <property type="term" value="C:membrane"/>
    <property type="evidence" value="ECO:0007669"/>
    <property type="project" value="InterPro"/>
</dbReference>
<organism evidence="2 3">
    <name type="scientific">Microbacterium hominis</name>
    <dbReference type="NCBI Taxonomy" id="162426"/>
    <lineage>
        <taxon>Bacteria</taxon>
        <taxon>Bacillati</taxon>
        <taxon>Actinomycetota</taxon>
        <taxon>Actinomycetes</taxon>
        <taxon>Micrococcales</taxon>
        <taxon>Microbacteriaceae</taxon>
        <taxon>Microbacterium</taxon>
    </lineage>
</organism>
<dbReference type="EMBL" id="CP054038">
    <property type="protein sequence ID" value="QKJ19082.1"/>
    <property type="molecule type" value="Genomic_DNA"/>
</dbReference>
<name>A0A7D4TML1_9MICO</name>
<gene>
    <name evidence="2" type="ORF">HQM25_06635</name>
</gene>
<dbReference type="Gene3D" id="3.90.1010.20">
    <property type="match status" value="1"/>
</dbReference>
<accession>A0A7D4TML1</accession>
<reference evidence="2 3" key="1">
    <citation type="submission" date="2020-05" db="EMBL/GenBank/DDBJ databases">
        <title>Strain PA2F3 complete genome.</title>
        <authorList>
            <person name="Kim Y.-S."/>
            <person name="Kim S.-J."/>
            <person name="Jung H.-k."/>
            <person name="Kim S.-E."/>
            <person name="Kim K.-H."/>
        </authorList>
    </citation>
    <scope>NUCLEOTIDE SEQUENCE [LARGE SCALE GENOMIC DNA]</scope>
    <source>
        <strain evidence="2 3">PA2F3</strain>
    </source>
</reference>
<evidence type="ECO:0000313" key="2">
    <source>
        <dbReference type="EMBL" id="QKJ19082.1"/>
    </source>
</evidence>
<feature type="domain" description="FMN-binding" evidence="1">
    <location>
        <begin position="85"/>
        <end position="162"/>
    </location>
</feature>
<dbReference type="AlphaFoldDB" id="A0A7D4TML1"/>
<dbReference type="Proteomes" id="UP000502498">
    <property type="component" value="Chromosome"/>
</dbReference>
<proteinExistence type="predicted"/>
<sequence>MKKIVYGLLATLSGLVLLFSYRTSLGEAVPVASALETPAAATGSGSGASAAGSGGQDAAAQEAGAAAAASSIADGTYTGAAADTRYGAVQVQITVRDGRITAVDVPHYPARNGHDRQINSRALPVLVSETLDAQSSGIDMVSGATYTSDGYLQSLQSAIDQAQQ</sequence>